<evidence type="ECO:0000256" key="1">
    <source>
        <dbReference type="SAM" id="MobiDB-lite"/>
    </source>
</evidence>
<name>A0A426ZXN7_ENSVE</name>
<comment type="caution">
    <text evidence="2">The sequence shown here is derived from an EMBL/GenBank/DDBJ whole genome shotgun (WGS) entry which is preliminary data.</text>
</comment>
<proteinExistence type="predicted"/>
<organism evidence="2 3">
    <name type="scientific">Ensete ventricosum</name>
    <name type="common">Abyssinian banana</name>
    <name type="synonym">Musa ensete</name>
    <dbReference type="NCBI Taxonomy" id="4639"/>
    <lineage>
        <taxon>Eukaryota</taxon>
        <taxon>Viridiplantae</taxon>
        <taxon>Streptophyta</taxon>
        <taxon>Embryophyta</taxon>
        <taxon>Tracheophyta</taxon>
        <taxon>Spermatophyta</taxon>
        <taxon>Magnoliopsida</taxon>
        <taxon>Liliopsida</taxon>
        <taxon>Zingiberales</taxon>
        <taxon>Musaceae</taxon>
        <taxon>Ensete</taxon>
    </lineage>
</organism>
<accession>A0A426ZXN7</accession>
<evidence type="ECO:0000313" key="2">
    <source>
        <dbReference type="EMBL" id="RRT68710.1"/>
    </source>
</evidence>
<dbReference type="Proteomes" id="UP000287651">
    <property type="component" value="Unassembled WGS sequence"/>
</dbReference>
<evidence type="ECO:0000313" key="3">
    <source>
        <dbReference type="Proteomes" id="UP000287651"/>
    </source>
</evidence>
<reference evidence="2 3" key="1">
    <citation type="journal article" date="2014" name="Agronomy (Basel)">
        <title>A Draft Genome Sequence for Ensete ventricosum, the Drought-Tolerant Tree Against Hunger.</title>
        <authorList>
            <person name="Harrison J."/>
            <person name="Moore K.A."/>
            <person name="Paszkiewicz K."/>
            <person name="Jones T."/>
            <person name="Grant M."/>
            <person name="Ambacheew D."/>
            <person name="Muzemil S."/>
            <person name="Studholme D.J."/>
        </authorList>
    </citation>
    <scope>NUCLEOTIDE SEQUENCE [LARGE SCALE GENOMIC DNA]</scope>
</reference>
<sequence length="127" mass="14353">MQTTCYRAKKREQKKREKKRENLEIRCCSPDVDPSPASFSALRGENKTMCRLLTEASWGDFFSPRGLLEEKTFSLPAQGEGTRQRCPYQTELSSIRRYAGAGAGGDVEKPLISKDDRSLLESLSSRM</sequence>
<feature type="compositionally biased region" description="Basic residues" evidence="1">
    <location>
        <begin position="7"/>
        <end position="18"/>
    </location>
</feature>
<gene>
    <name evidence="2" type="ORF">B296_00036014</name>
</gene>
<protein>
    <submittedName>
        <fullName evidence="2">Uncharacterized protein</fullName>
    </submittedName>
</protein>
<dbReference type="EMBL" id="AMZH03004610">
    <property type="protein sequence ID" value="RRT68710.1"/>
    <property type="molecule type" value="Genomic_DNA"/>
</dbReference>
<dbReference type="AlphaFoldDB" id="A0A426ZXN7"/>
<feature type="region of interest" description="Disordered" evidence="1">
    <location>
        <begin position="1"/>
        <end position="20"/>
    </location>
</feature>